<gene>
    <name evidence="1" type="ORF">Q361_1466</name>
</gene>
<name>A0A2S4N4E8_9FLAO</name>
<keyword evidence="2" id="KW-1185">Reference proteome</keyword>
<proteinExistence type="predicted"/>
<evidence type="ECO:0000313" key="2">
    <source>
        <dbReference type="Proteomes" id="UP000237056"/>
    </source>
</evidence>
<protein>
    <submittedName>
        <fullName evidence="1">Uncharacterized protein</fullName>
    </submittedName>
</protein>
<dbReference type="EMBL" id="PQNY01000046">
    <property type="protein sequence ID" value="POS00608.1"/>
    <property type="molecule type" value="Genomic_DNA"/>
</dbReference>
<sequence length="31" mass="3492">MKKKTYLQKSIRVKNESTTANSGFKKLGFSA</sequence>
<comment type="caution">
    <text evidence="1">The sequence shown here is derived from an EMBL/GenBank/DDBJ whole genome shotgun (WGS) entry which is preliminary data.</text>
</comment>
<dbReference type="Proteomes" id="UP000237056">
    <property type="component" value="Unassembled WGS sequence"/>
</dbReference>
<evidence type="ECO:0000313" key="1">
    <source>
        <dbReference type="EMBL" id="POS00608.1"/>
    </source>
</evidence>
<reference evidence="1 2" key="1">
    <citation type="submission" date="2018-01" db="EMBL/GenBank/DDBJ databases">
        <title>Genomic Encyclopedia of Type Strains, Phase I: the one thousand microbial genomes (KMG-I) project.</title>
        <authorList>
            <person name="Goeker M."/>
        </authorList>
    </citation>
    <scope>NUCLEOTIDE SEQUENCE [LARGE SCALE GENOMIC DNA]</scope>
    <source>
        <strain evidence="1 2">DSM 17960</strain>
    </source>
</reference>
<dbReference type="AlphaFoldDB" id="A0A2S4N4E8"/>
<accession>A0A2S4N4E8</accession>
<organism evidence="1 2">
    <name type="scientific">Flavobacterium croceum DSM 17960</name>
    <dbReference type="NCBI Taxonomy" id="1121886"/>
    <lineage>
        <taxon>Bacteria</taxon>
        <taxon>Pseudomonadati</taxon>
        <taxon>Bacteroidota</taxon>
        <taxon>Flavobacteriia</taxon>
        <taxon>Flavobacteriales</taxon>
        <taxon>Flavobacteriaceae</taxon>
        <taxon>Flavobacterium</taxon>
    </lineage>
</organism>